<evidence type="ECO:0000256" key="6">
    <source>
        <dbReference type="ARBA" id="ARBA00023277"/>
    </source>
</evidence>
<dbReference type="EMBL" id="CP025494">
    <property type="protein sequence ID" value="AVE03633.1"/>
    <property type="molecule type" value="Genomic_DNA"/>
</dbReference>
<comment type="catalytic activity">
    <reaction evidence="1 9">
        <text>Endohydrolysis of (1-&gt;4)-beta-D-xylosidic linkages in xylans.</text>
        <dbReference type="EC" id="3.2.1.8"/>
    </reaction>
</comment>
<feature type="domain" description="GH10" evidence="11">
    <location>
        <begin position="40"/>
        <end position="361"/>
    </location>
</feature>
<gene>
    <name evidence="12" type="ORF">CYL20_03335</name>
</gene>
<evidence type="ECO:0000259" key="11">
    <source>
        <dbReference type="PROSITE" id="PS51760"/>
    </source>
</evidence>
<evidence type="ECO:0000256" key="9">
    <source>
        <dbReference type="RuleBase" id="RU361174"/>
    </source>
</evidence>
<dbReference type="GO" id="GO:0031176">
    <property type="term" value="F:endo-1,4-beta-xylanase activity"/>
    <property type="evidence" value="ECO:0007669"/>
    <property type="project" value="UniProtKB-EC"/>
</dbReference>
<evidence type="ECO:0000256" key="5">
    <source>
        <dbReference type="ARBA" id="ARBA00022801"/>
    </source>
</evidence>
<evidence type="ECO:0000313" key="13">
    <source>
        <dbReference type="Proteomes" id="UP000237830"/>
    </source>
</evidence>
<dbReference type="Pfam" id="PF00331">
    <property type="entry name" value="Glyco_hydro_10"/>
    <property type="match status" value="1"/>
</dbReference>
<dbReference type="Proteomes" id="UP000237830">
    <property type="component" value="Chromosome"/>
</dbReference>
<evidence type="ECO:0000256" key="8">
    <source>
        <dbReference type="ARBA" id="ARBA00023326"/>
    </source>
</evidence>
<dbReference type="PANTHER" id="PTHR31490">
    <property type="entry name" value="GLYCOSYL HYDROLASE"/>
    <property type="match status" value="1"/>
</dbReference>
<reference evidence="12 13" key="1">
    <citation type="submission" date="2017-12" db="EMBL/GenBank/DDBJ databases">
        <title>Genome sequence of Pseudomonas palleroniana MAB3.</title>
        <authorList>
            <person name="Nascimento F.X."/>
        </authorList>
    </citation>
    <scope>NUCLEOTIDE SEQUENCE [LARGE SCALE GENOMIC DNA]</scope>
    <source>
        <strain evidence="12 13">MAB3</strain>
    </source>
</reference>
<dbReference type="PROSITE" id="PS51318">
    <property type="entry name" value="TAT"/>
    <property type="match status" value="1"/>
</dbReference>
<dbReference type="AlphaFoldDB" id="A0A2L1J579"/>
<dbReference type="PRINTS" id="PR00134">
    <property type="entry name" value="GLHYDRLASE10"/>
</dbReference>
<dbReference type="PROSITE" id="PS51760">
    <property type="entry name" value="GH10_2"/>
    <property type="match status" value="1"/>
</dbReference>
<dbReference type="GeneID" id="97921800"/>
<keyword evidence="4 10" id="KW-0732">Signal</keyword>
<comment type="similarity">
    <text evidence="2 9">Belongs to the glycosyl hydrolase 10 (cellulase F) family.</text>
</comment>
<dbReference type="InterPro" id="IPR017853">
    <property type="entry name" value="GH"/>
</dbReference>
<accession>A0A2L1J579</accession>
<protein>
    <recommendedName>
        <fullName evidence="9">Beta-xylanase</fullName>
        <ecNumber evidence="9">3.2.1.8</ecNumber>
    </recommendedName>
</protein>
<keyword evidence="8 9" id="KW-0624">Polysaccharide degradation</keyword>
<dbReference type="InterPro" id="IPR001000">
    <property type="entry name" value="GH10_dom"/>
</dbReference>
<organism evidence="12 13">
    <name type="scientific">Pseudomonas palleroniana</name>
    <dbReference type="NCBI Taxonomy" id="191390"/>
    <lineage>
        <taxon>Bacteria</taxon>
        <taxon>Pseudomonadati</taxon>
        <taxon>Pseudomonadota</taxon>
        <taxon>Gammaproteobacteria</taxon>
        <taxon>Pseudomonadales</taxon>
        <taxon>Pseudomonadaceae</taxon>
        <taxon>Pseudomonas</taxon>
    </lineage>
</organism>
<dbReference type="PANTHER" id="PTHR31490:SF88">
    <property type="entry name" value="BETA-XYLANASE"/>
    <property type="match status" value="1"/>
</dbReference>
<keyword evidence="7 9" id="KW-0326">Glycosidase</keyword>
<keyword evidence="6 9" id="KW-0119">Carbohydrate metabolism</keyword>
<dbReference type="InterPro" id="IPR044846">
    <property type="entry name" value="GH10"/>
</dbReference>
<evidence type="ECO:0000256" key="10">
    <source>
        <dbReference type="SAM" id="SignalP"/>
    </source>
</evidence>
<dbReference type="InterPro" id="IPR006311">
    <property type="entry name" value="TAT_signal"/>
</dbReference>
<dbReference type="SMART" id="SM00633">
    <property type="entry name" value="Glyco_10"/>
    <property type="match status" value="1"/>
</dbReference>
<evidence type="ECO:0000256" key="7">
    <source>
        <dbReference type="ARBA" id="ARBA00023295"/>
    </source>
</evidence>
<evidence type="ECO:0000313" key="12">
    <source>
        <dbReference type="EMBL" id="AVE03633.1"/>
    </source>
</evidence>
<keyword evidence="3 12" id="KW-0858">Xylan degradation</keyword>
<evidence type="ECO:0000256" key="4">
    <source>
        <dbReference type="ARBA" id="ARBA00022729"/>
    </source>
</evidence>
<feature type="chain" id="PRO_5014811234" description="Beta-xylanase" evidence="10">
    <location>
        <begin position="31"/>
        <end position="371"/>
    </location>
</feature>
<dbReference type="Gene3D" id="3.20.20.80">
    <property type="entry name" value="Glycosidases"/>
    <property type="match status" value="1"/>
</dbReference>
<sequence>MKAFNRRHFLATALRALALAPLLRVRPALADDTFRPLRAVAAAQGLSFGFAVDPALLETNPSYRDVVSRQADIVVPENALKWAQVHPAPDRYTFEPVDRIFAFAQANHQRMRGHTLCWHRALPDWVTRTVTPAKAEQVLTQHIAEVVGRYRGKLTSWDVVNEAIQVDDGQPGGLRDAFWYRMLGPGYIDLAYAAAHRADPDAVLCYNEYGLESDSPSGTRKRAAVLALLRSMKQRGVPVHALGIQSHLRAADPHSFGPGLAAFLRQVHDLGIAIYITELDVDDSHVTGDVNQRDALVASTYKRYLDLVLGTGTVSAVLTWGVWDTVHRTGATPSTGPLAQRPLVFGPQGVIKPASWVVEHCLARRTARPET</sequence>
<dbReference type="EC" id="3.2.1.8" evidence="9"/>
<evidence type="ECO:0000256" key="3">
    <source>
        <dbReference type="ARBA" id="ARBA00022651"/>
    </source>
</evidence>
<dbReference type="SUPFAM" id="SSF51445">
    <property type="entry name" value="(Trans)glycosidases"/>
    <property type="match status" value="1"/>
</dbReference>
<dbReference type="RefSeq" id="WP_104993588.1">
    <property type="nucleotide sequence ID" value="NZ_CP025494.1"/>
</dbReference>
<dbReference type="GO" id="GO:0045493">
    <property type="term" value="P:xylan catabolic process"/>
    <property type="evidence" value="ECO:0007669"/>
    <property type="project" value="UniProtKB-KW"/>
</dbReference>
<feature type="signal peptide" evidence="10">
    <location>
        <begin position="1"/>
        <end position="30"/>
    </location>
</feature>
<proteinExistence type="inferred from homology"/>
<evidence type="ECO:0000256" key="2">
    <source>
        <dbReference type="ARBA" id="ARBA00007495"/>
    </source>
</evidence>
<name>A0A2L1J579_9PSED</name>
<keyword evidence="5 9" id="KW-0378">Hydrolase</keyword>
<evidence type="ECO:0000256" key="1">
    <source>
        <dbReference type="ARBA" id="ARBA00000681"/>
    </source>
</evidence>